<dbReference type="GO" id="GO:0015288">
    <property type="term" value="F:porin activity"/>
    <property type="evidence" value="ECO:0007669"/>
    <property type="project" value="UniProtKB-KW"/>
</dbReference>
<feature type="signal peptide" evidence="15">
    <location>
        <begin position="1"/>
        <end position="20"/>
    </location>
</feature>
<evidence type="ECO:0000313" key="20">
    <source>
        <dbReference type="Proteomes" id="UP000307999"/>
    </source>
</evidence>
<dbReference type="GO" id="GO:0015159">
    <property type="term" value="F:polysaccharide transmembrane transporter activity"/>
    <property type="evidence" value="ECO:0007669"/>
    <property type="project" value="InterPro"/>
</dbReference>
<sequence>MMKALLLATSLALYAGVAHSSISISQSATDENKATIDQSNLKNLYGDWVFNGGFKDTSFSAINPNYKITQGDLLLVQLWGGVNFQETLTVDPRGNIFIPKVGPIKVLGVSNADLNELVNKSVQRVYKANVEAYVNLVSSQKVKVFLSGLVTNPGLYEGQSADSIFRFIDLAGGVRQDIGSMRNIQVKRDNELRYDIDLYDFLQRGELPVMQLQDGDVIFVGPKQGEVEIEGEVGFQGKYEIKRASAKLSDVMAAVIPNDKATHITIIEPQHNKVQTGAVKEIQALQYPLNKTDLSSIAVEPGALIKVSSQLKPTSISVDVLGEHDSEFEMVLPWGASLADLLEKVEFNKLSNDSAIQLFRRSVARRQKEMLDASLSSLEQTVLTARSNSVEAAQLREAEAKVILQWIEKARQVQPKGQVLLSEGYAPDKIILQQGDQVVIPSKRNLVMVHGEVLFPTAIAFKADMSVEDFIAKAGGANDDWDNVNILLQKPNGDFVKIEGRQLTKETLVEAGDEIFVLAKPDMKEWQLTKDIFQVIYQIAISAAVVIGI</sequence>
<evidence type="ECO:0000256" key="8">
    <source>
        <dbReference type="ARBA" id="ARBA00023047"/>
    </source>
</evidence>
<keyword evidence="6" id="KW-0812">Transmembrane</keyword>
<dbReference type="AlphaFoldDB" id="A0A4V5NUE4"/>
<keyword evidence="5" id="KW-0762">Sugar transport</keyword>
<keyword evidence="13" id="KW-0998">Cell outer membrane</keyword>
<dbReference type="PANTHER" id="PTHR33619:SF3">
    <property type="entry name" value="POLYSACCHARIDE EXPORT PROTEIN GFCE-RELATED"/>
    <property type="match status" value="1"/>
</dbReference>
<gene>
    <name evidence="19" type="ORF">E8M12_05615</name>
</gene>
<dbReference type="InterPro" id="IPR054765">
    <property type="entry name" value="SLBB_dom"/>
</dbReference>
<evidence type="ECO:0000256" key="9">
    <source>
        <dbReference type="ARBA" id="ARBA00023065"/>
    </source>
</evidence>
<evidence type="ECO:0000256" key="6">
    <source>
        <dbReference type="ARBA" id="ARBA00022692"/>
    </source>
</evidence>
<evidence type="ECO:0000256" key="14">
    <source>
        <dbReference type="ARBA" id="ARBA00023288"/>
    </source>
</evidence>
<feature type="domain" description="Polysaccharide export protein N-terminal" evidence="16">
    <location>
        <begin position="62"/>
        <end position="136"/>
    </location>
</feature>
<name>A0A4V5NUE4_9GAMM</name>
<evidence type="ECO:0000259" key="16">
    <source>
        <dbReference type="Pfam" id="PF02563"/>
    </source>
</evidence>
<keyword evidence="8" id="KW-0625">Polysaccharide transport</keyword>
<dbReference type="GO" id="GO:0009279">
    <property type="term" value="C:cell outer membrane"/>
    <property type="evidence" value="ECO:0007669"/>
    <property type="project" value="UniProtKB-SubCell"/>
</dbReference>
<keyword evidence="9" id="KW-0406">Ion transport</keyword>
<dbReference type="GO" id="GO:0046930">
    <property type="term" value="C:pore complex"/>
    <property type="evidence" value="ECO:0007669"/>
    <property type="project" value="UniProtKB-KW"/>
</dbReference>
<keyword evidence="3" id="KW-0813">Transport</keyword>
<evidence type="ECO:0000313" key="19">
    <source>
        <dbReference type="EMBL" id="TKB46106.1"/>
    </source>
</evidence>
<dbReference type="Pfam" id="PF10531">
    <property type="entry name" value="SLBB"/>
    <property type="match status" value="1"/>
</dbReference>
<evidence type="ECO:0000256" key="5">
    <source>
        <dbReference type="ARBA" id="ARBA00022597"/>
    </source>
</evidence>
<keyword evidence="20" id="KW-1185">Reference proteome</keyword>
<comment type="similarity">
    <text evidence="2">Belongs to the BexD/CtrA/VexA family.</text>
</comment>
<keyword evidence="11" id="KW-0472">Membrane</keyword>
<dbReference type="OrthoDB" id="9808948at2"/>
<keyword evidence="14" id="KW-0449">Lipoprotein</keyword>
<evidence type="ECO:0000256" key="3">
    <source>
        <dbReference type="ARBA" id="ARBA00022448"/>
    </source>
</evidence>
<feature type="chain" id="PRO_5020270044" evidence="15">
    <location>
        <begin position="21"/>
        <end position="549"/>
    </location>
</feature>
<dbReference type="RefSeq" id="WP_136735114.1">
    <property type="nucleotide sequence ID" value="NZ_SWDB01000010.1"/>
</dbReference>
<evidence type="ECO:0000256" key="13">
    <source>
        <dbReference type="ARBA" id="ARBA00023237"/>
    </source>
</evidence>
<keyword evidence="12" id="KW-0564">Palmitate</keyword>
<evidence type="ECO:0000256" key="7">
    <source>
        <dbReference type="ARBA" id="ARBA00022729"/>
    </source>
</evidence>
<dbReference type="InterPro" id="IPR019554">
    <property type="entry name" value="Soluble_ligand-bd"/>
</dbReference>
<accession>A0A4V5NUE4</accession>
<evidence type="ECO:0000256" key="11">
    <source>
        <dbReference type="ARBA" id="ARBA00023136"/>
    </source>
</evidence>
<dbReference type="Proteomes" id="UP000307999">
    <property type="component" value="Unassembled WGS sequence"/>
</dbReference>
<keyword evidence="10" id="KW-0626">Porin</keyword>
<feature type="domain" description="SLBB" evidence="18">
    <location>
        <begin position="143"/>
        <end position="220"/>
    </location>
</feature>
<dbReference type="Pfam" id="PF22461">
    <property type="entry name" value="SLBB_2"/>
    <property type="match status" value="1"/>
</dbReference>
<proteinExistence type="inferred from homology"/>
<organism evidence="19 20">
    <name type="scientific">Thalassotalea mangrovi</name>
    <dbReference type="NCBI Taxonomy" id="2572245"/>
    <lineage>
        <taxon>Bacteria</taxon>
        <taxon>Pseudomonadati</taxon>
        <taxon>Pseudomonadota</taxon>
        <taxon>Gammaproteobacteria</taxon>
        <taxon>Alteromonadales</taxon>
        <taxon>Colwelliaceae</taxon>
        <taxon>Thalassotalea</taxon>
    </lineage>
</organism>
<comment type="caution">
    <text evidence="19">The sequence shown here is derived from an EMBL/GenBank/DDBJ whole genome shotgun (WGS) entry which is preliminary data.</text>
</comment>
<evidence type="ECO:0000256" key="12">
    <source>
        <dbReference type="ARBA" id="ARBA00023139"/>
    </source>
</evidence>
<evidence type="ECO:0000256" key="15">
    <source>
        <dbReference type="SAM" id="SignalP"/>
    </source>
</evidence>
<keyword evidence="7 15" id="KW-0732">Signal</keyword>
<dbReference type="InterPro" id="IPR049712">
    <property type="entry name" value="Poly_export"/>
</dbReference>
<dbReference type="Gene3D" id="3.10.560.10">
    <property type="entry name" value="Outer membrane lipoprotein wza domain like"/>
    <property type="match status" value="3"/>
</dbReference>
<evidence type="ECO:0000256" key="4">
    <source>
        <dbReference type="ARBA" id="ARBA00022452"/>
    </source>
</evidence>
<dbReference type="PANTHER" id="PTHR33619">
    <property type="entry name" value="POLYSACCHARIDE EXPORT PROTEIN GFCE-RELATED"/>
    <property type="match status" value="1"/>
</dbReference>
<dbReference type="GO" id="GO:0006811">
    <property type="term" value="P:monoatomic ion transport"/>
    <property type="evidence" value="ECO:0007669"/>
    <property type="project" value="UniProtKB-KW"/>
</dbReference>
<protein>
    <submittedName>
        <fullName evidence="19">Polysaccharide export protein</fullName>
    </submittedName>
</protein>
<keyword evidence="4" id="KW-1134">Transmembrane beta strand</keyword>
<dbReference type="Pfam" id="PF02563">
    <property type="entry name" value="Poly_export"/>
    <property type="match status" value="1"/>
</dbReference>
<dbReference type="InterPro" id="IPR003715">
    <property type="entry name" value="Poly_export_N"/>
</dbReference>
<evidence type="ECO:0000256" key="1">
    <source>
        <dbReference type="ARBA" id="ARBA00004571"/>
    </source>
</evidence>
<evidence type="ECO:0000259" key="18">
    <source>
        <dbReference type="Pfam" id="PF22461"/>
    </source>
</evidence>
<feature type="domain" description="Soluble ligand binding" evidence="17">
    <location>
        <begin position="447"/>
        <end position="493"/>
    </location>
</feature>
<reference evidence="19 20" key="1">
    <citation type="submission" date="2019-04" db="EMBL/GenBank/DDBJ databases">
        <title>Thalassotalea guangxiensis sp. nov., isolated from sediment of the coastal wetland.</title>
        <authorList>
            <person name="Zheng S."/>
            <person name="Zhang D."/>
        </authorList>
    </citation>
    <scope>NUCLEOTIDE SEQUENCE [LARGE SCALE GENOMIC DNA]</scope>
    <source>
        <strain evidence="19 20">ZS-4</strain>
    </source>
</reference>
<evidence type="ECO:0000256" key="2">
    <source>
        <dbReference type="ARBA" id="ARBA00009450"/>
    </source>
</evidence>
<dbReference type="EMBL" id="SWDB01000010">
    <property type="protein sequence ID" value="TKB46106.1"/>
    <property type="molecule type" value="Genomic_DNA"/>
</dbReference>
<comment type="subcellular location">
    <subcellularLocation>
        <location evidence="1">Cell outer membrane</location>
        <topology evidence="1">Multi-pass membrane protein</topology>
    </subcellularLocation>
</comment>
<evidence type="ECO:0000256" key="10">
    <source>
        <dbReference type="ARBA" id="ARBA00023114"/>
    </source>
</evidence>
<evidence type="ECO:0000259" key="17">
    <source>
        <dbReference type="Pfam" id="PF10531"/>
    </source>
</evidence>
<dbReference type="Gene3D" id="3.30.1950.10">
    <property type="entry name" value="wza like domain"/>
    <property type="match status" value="1"/>
</dbReference>